<reference evidence="3" key="1">
    <citation type="journal article" date="2017" name="Appl. Environ. Microbiol.">
        <title>Genomic analysis of Calderihabitans maritimus KKC1, a thermophilic hydrogenogenic carboxydotrophic bacterium isolated from marine sediment.</title>
        <authorList>
            <person name="Omae K."/>
            <person name="Yoneda Y."/>
            <person name="Fukuyama Y."/>
            <person name="Yoshida T."/>
            <person name="Sako Y."/>
        </authorList>
    </citation>
    <scope>NUCLEOTIDE SEQUENCE [LARGE SCALE GENOMIC DNA]</scope>
    <source>
        <strain evidence="3">KKC1</strain>
    </source>
</reference>
<name>A0A1Z5HT83_9FIRM</name>
<sequence length="380" mass="40928">MVLALVGGTVLTMEGPVYSPGTVLIKDGKICGVGERLPLPPEAEVLDVTGKVVMPGLVEAHCHLGILEEIYRIEGNDLNEISDPVTPHLRALDAVNPEDEGFKDALAAGITTVLTGPGSANVIGGQTLVMKTHGTVVDKMVLRQPAGLKVAFGENPKRVHGEQQKKQPATRMAITALLREQLVKAQNYLKKLSREEGERDLRLEPLVQVLRKEIPLQAHVHRADDIMTALRIAGEFQLDLILVHCTEGHKVVEELARYNVPVIVGPTLTSRSKVELKERTFRTPALLSKAGVKVALMTDHPVIPVQYLPLCAALAVKEGMAEEEALKAITLYPAQILGVAHRVGSIAPGKDADIIVASGSLLDLKSRVEMVLVNGEVVVS</sequence>
<dbReference type="InterPro" id="IPR011059">
    <property type="entry name" value="Metal-dep_hydrolase_composite"/>
</dbReference>
<dbReference type="InterPro" id="IPR032466">
    <property type="entry name" value="Metal_Hydrolase"/>
</dbReference>
<dbReference type="InterPro" id="IPR006680">
    <property type="entry name" value="Amidohydro-rel"/>
</dbReference>
<evidence type="ECO:0000259" key="1">
    <source>
        <dbReference type="Pfam" id="PF01979"/>
    </source>
</evidence>
<dbReference type="EMBL" id="BDGJ01000084">
    <property type="protein sequence ID" value="GAW92515.1"/>
    <property type="molecule type" value="Genomic_DNA"/>
</dbReference>
<protein>
    <submittedName>
        <fullName evidence="2">Amidohydrolase</fullName>
    </submittedName>
</protein>
<keyword evidence="2" id="KW-0378">Hydrolase</keyword>
<dbReference type="AlphaFoldDB" id="A0A1Z5HT83"/>
<comment type="caution">
    <text evidence="2">The sequence shown here is derived from an EMBL/GenBank/DDBJ whole genome shotgun (WGS) entry which is preliminary data.</text>
</comment>
<dbReference type="Gene3D" id="3.20.20.140">
    <property type="entry name" value="Metal-dependent hydrolases"/>
    <property type="match status" value="1"/>
</dbReference>
<accession>A0A1Z5HT83</accession>
<dbReference type="SUPFAM" id="SSF51338">
    <property type="entry name" value="Composite domain of metallo-dependent hydrolases"/>
    <property type="match status" value="1"/>
</dbReference>
<organism evidence="2 3">
    <name type="scientific">Calderihabitans maritimus</name>
    <dbReference type="NCBI Taxonomy" id="1246530"/>
    <lineage>
        <taxon>Bacteria</taxon>
        <taxon>Bacillati</taxon>
        <taxon>Bacillota</taxon>
        <taxon>Clostridia</taxon>
        <taxon>Neomoorellales</taxon>
        <taxon>Calderihabitantaceae</taxon>
        <taxon>Calderihabitans</taxon>
    </lineage>
</organism>
<feature type="domain" description="Amidohydrolase-related" evidence="1">
    <location>
        <begin position="52"/>
        <end position="378"/>
    </location>
</feature>
<dbReference type="InterPro" id="IPR051781">
    <property type="entry name" value="Metallo-dep_Hydrolase"/>
</dbReference>
<dbReference type="Pfam" id="PF01979">
    <property type="entry name" value="Amidohydro_1"/>
    <property type="match status" value="1"/>
</dbReference>
<dbReference type="PANTHER" id="PTHR43135">
    <property type="entry name" value="ALPHA-D-RIBOSE 1-METHYLPHOSPHONATE 5-TRIPHOSPHATE DIPHOSPHATASE"/>
    <property type="match status" value="1"/>
</dbReference>
<dbReference type="CDD" id="cd01309">
    <property type="entry name" value="Met_dep_hydrolase_C"/>
    <property type="match status" value="1"/>
</dbReference>
<gene>
    <name evidence="2" type="ORF">KKC1_16690</name>
</gene>
<dbReference type="SUPFAM" id="SSF51556">
    <property type="entry name" value="Metallo-dependent hydrolases"/>
    <property type="match status" value="1"/>
</dbReference>
<evidence type="ECO:0000313" key="3">
    <source>
        <dbReference type="Proteomes" id="UP000197032"/>
    </source>
</evidence>
<dbReference type="Proteomes" id="UP000197032">
    <property type="component" value="Unassembled WGS sequence"/>
</dbReference>
<dbReference type="PANTHER" id="PTHR43135:SF3">
    <property type="entry name" value="ALPHA-D-RIBOSE 1-METHYLPHOSPHONATE 5-TRIPHOSPHATE DIPHOSPHATASE"/>
    <property type="match status" value="1"/>
</dbReference>
<proteinExistence type="predicted"/>
<evidence type="ECO:0000313" key="2">
    <source>
        <dbReference type="EMBL" id="GAW92515.1"/>
    </source>
</evidence>
<dbReference type="GO" id="GO:0016810">
    <property type="term" value="F:hydrolase activity, acting on carbon-nitrogen (but not peptide) bonds"/>
    <property type="evidence" value="ECO:0007669"/>
    <property type="project" value="InterPro"/>
</dbReference>
<keyword evidence="3" id="KW-1185">Reference proteome</keyword>